<dbReference type="Pfam" id="PF00754">
    <property type="entry name" value="F5_F8_type_C"/>
    <property type="match status" value="2"/>
</dbReference>
<dbReference type="InterPro" id="IPR000421">
    <property type="entry name" value="FA58C"/>
</dbReference>
<dbReference type="FunFam" id="2.60.120.260:FF:000016">
    <property type="entry name" value="Contactin-associated protein-like 4 isoform 1"/>
    <property type="match status" value="2"/>
</dbReference>
<feature type="domain" description="F5/8 type C" evidence="1">
    <location>
        <begin position="408"/>
        <end position="558"/>
    </location>
</feature>
<protein>
    <submittedName>
        <fullName evidence="2">EGF-like repeat and discoidin I-like domain-containing protein 3</fullName>
    </submittedName>
</protein>
<reference evidence="2" key="2">
    <citation type="journal article" date="2023" name="Science">
        <title>Genomic signatures of disease resistance in endangered staghorn corals.</title>
        <authorList>
            <person name="Vollmer S.V."/>
            <person name="Selwyn J.D."/>
            <person name="Despard B.A."/>
            <person name="Roesel C.L."/>
        </authorList>
    </citation>
    <scope>NUCLEOTIDE SEQUENCE</scope>
    <source>
        <strain evidence="2">K2</strain>
    </source>
</reference>
<evidence type="ECO:0000313" key="2">
    <source>
        <dbReference type="EMBL" id="KAK2559941.1"/>
    </source>
</evidence>
<dbReference type="PROSITE" id="PS50022">
    <property type="entry name" value="FA58C_3"/>
    <property type="match status" value="2"/>
</dbReference>
<comment type="caution">
    <text evidence="2">The sequence shown here is derived from an EMBL/GenBank/DDBJ whole genome shotgun (WGS) entry which is preliminary data.</text>
</comment>
<evidence type="ECO:0000259" key="1">
    <source>
        <dbReference type="PROSITE" id="PS50022"/>
    </source>
</evidence>
<dbReference type="PANTHER" id="PTHR24543:SF325">
    <property type="entry name" value="F5_8 TYPE C DOMAIN-CONTAINING PROTEIN"/>
    <property type="match status" value="1"/>
</dbReference>
<accession>A0AAD9QFD6</accession>
<dbReference type="CDD" id="cd00057">
    <property type="entry name" value="FA58C"/>
    <property type="match status" value="2"/>
</dbReference>
<reference evidence="2" key="1">
    <citation type="journal article" date="2023" name="G3 (Bethesda)">
        <title>Whole genome assembly and annotation of the endangered Caribbean coral Acropora cervicornis.</title>
        <authorList>
            <person name="Selwyn J.D."/>
            <person name="Vollmer S.V."/>
        </authorList>
    </citation>
    <scope>NUCLEOTIDE SEQUENCE</scope>
    <source>
        <strain evidence="2">K2</strain>
    </source>
</reference>
<sequence>MSGKEGMKDIKTEDCDAKLEIPSVKFTYGGNLTLFNLLDAKFLLGLGLLGSIDTRLVMHQLAFLLLTFGALNSALSEECKRALGMQSRAIADGQITASSQYSSRHGPARARLNYKGQPGAWSSKRGDKNAWLQIDLRTQVLQVTRIATQGRRDVHQWVTKYKLQYSENGKSFKTYRQKGDTEDTTFYGNSDRSTVVYHDLIPPIRARYIRFRVLAYSGHCSMRVELYGCKETFQCPVCSATGANAESACDQNVKYEVCNRNNAVCQLTKKALESNMQLSVTRKCSDKQTFLDEREKCQRDANCLNTAMCAESFCMAPAPDAFQCAYCKADLGWKAYCIGRVEYKVCTKPKPACFVTQQFKEGEFRISRGCGSEMEYQKAKNTCRESPKTCPLINRCNGSKCVATYPKCSDALGMESGAIADRQITASSQYNNDYRAAKGRLNNKGRPGSWAASRFDRNPWFQIDLENNMMKITRVATQGRPDIPQWVTRYKLRFSNDGKRFMTYKKQGATADMVFTGNKDQNSVVSHDLNPPIRARYIRFFLLARTGWFSMRVELYGCKEGFQCPVCHATGWNAETQCYHNAKYEICNRHNAVCQLTKSINDHDVLEVRRKCSDKDTFTTEKEECAKATNCLDTAYCTDSRCMVTLPAAFQCVECTAIGWNARCIGNVNYKVCKKPKPACFVTQLIASHRVRLFRGCGSEEEYQKSQSVCRQSAPHCPLIGRCSSPKCEAPFPGEENRRLLARPQHLSLKTSASLPLQF</sequence>
<feature type="domain" description="F5/8 type C" evidence="1">
    <location>
        <begin position="79"/>
        <end position="229"/>
    </location>
</feature>
<dbReference type="SUPFAM" id="SSF49785">
    <property type="entry name" value="Galactose-binding domain-like"/>
    <property type="match status" value="2"/>
</dbReference>
<dbReference type="AlphaFoldDB" id="A0AAD9QFD6"/>
<gene>
    <name evidence="2" type="ORF">P5673_017519</name>
</gene>
<keyword evidence="3" id="KW-1185">Reference proteome</keyword>
<proteinExistence type="predicted"/>
<name>A0AAD9QFD6_ACRCE</name>
<dbReference type="SMART" id="SM00231">
    <property type="entry name" value="FA58C"/>
    <property type="match status" value="2"/>
</dbReference>
<organism evidence="2 3">
    <name type="scientific">Acropora cervicornis</name>
    <name type="common">Staghorn coral</name>
    <dbReference type="NCBI Taxonomy" id="6130"/>
    <lineage>
        <taxon>Eukaryota</taxon>
        <taxon>Metazoa</taxon>
        <taxon>Cnidaria</taxon>
        <taxon>Anthozoa</taxon>
        <taxon>Hexacorallia</taxon>
        <taxon>Scleractinia</taxon>
        <taxon>Astrocoeniina</taxon>
        <taxon>Acroporidae</taxon>
        <taxon>Acropora</taxon>
    </lineage>
</organism>
<dbReference type="InterPro" id="IPR008979">
    <property type="entry name" value="Galactose-bd-like_sf"/>
</dbReference>
<dbReference type="Gene3D" id="2.60.120.260">
    <property type="entry name" value="Galactose-binding domain-like"/>
    <property type="match status" value="2"/>
</dbReference>
<dbReference type="Proteomes" id="UP001249851">
    <property type="component" value="Unassembled WGS sequence"/>
</dbReference>
<evidence type="ECO:0000313" key="3">
    <source>
        <dbReference type="Proteomes" id="UP001249851"/>
    </source>
</evidence>
<dbReference type="EMBL" id="JARQWQ010000038">
    <property type="protein sequence ID" value="KAK2559941.1"/>
    <property type="molecule type" value="Genomic_DNA"/>
</dbReference>
<dbReference type="PANTHER" id="PTHR24543">
    <property type="entry name" value="MULTICOPPER OXIDASE-RELATED"/>
    <property type="match status" value="1"/>
</dbReference>